<evidence type="ECO:0000313" key="3">
    <source>
        <dbReference type="Proteomes" id="UP000008363"/>
    </source>
</evidence>
<organism evidence="2 3">
    <name type="scientific">Gordonia rhizosphera NBRC 16068</name>
    <dbReference type="NCBI Taxonomy" id="1108045"/>
    <lineage>
        <taxon>Bacteria</taxon>
        <taxon>Bacillati</taxon>
        <taxon>Actinomycetota</taxon>
        <taxon>Actinomycetes</taxon>
        <taxon>Mycobacteriales</taxon>
        <taxon>Gordoniaceae</taxon>
        <taxon>Gordonia</taxon>
    </lineage>
</organism>
<dbReference type="eggNOG" id="ENOG5031VEE">
    <property type="taxonomic scope" value="Bacteria"/>
</dbReference>
<gene>
    <name evidence="2" type="ORF">GORHZ_247_00550</name>
</gene>
<proteinExistence type="predicted"/>
<feature type="compositionally biased region" description="Low complexity" evidence="1">
    <location>
        <begin position="432"/>
        <end position="498"/>
    </location>
</feature>
<protein>
    <recommendedName>
        <fullName evidence="4">PE-PPE domain-containing protein</fullName>
    </recommendedName>
</protein>
<evidence type="ECO:0000313" key="2">
    <source>
        <dbReference type="EMBL" id="GAB93917.1"/>
    </source>
</evidence>
<feature type="compositionally biased region" description="Low complexity" evidence="1">
    <location>
        <begin position="326"/>
        <end position="347"/>
    </location>
</feature>
<dbReference type="AlphaFoldDB" id="K6WP65"/>
<feature type="region of interest" description="Disordered" evidence="1">
    <location>
        <begin position="362"/>
        <end position="498"/>
    </location>
</feature>
<feature type="compositionally biased region" description="Polar residues" evidence="1">
    <location>
        <begin position="362"/>
        <end position="372"/>
    </location>
</feature>
<dbReference type="OrthoDB" id="4370894at2"/>
<evidence type="ECO:0008006" key="4">
    <source>
        <dbReference type="Google" id="ProtNLM"/>
    </source>
</evidence>
<dbReference type="STRING" id="1108045.GORHZ_247_00550"/>
<comment type="caution">
    <text evidence="2">The sequence shown here is derived from an EMBL/GenBank/DDBJ whole genome shotgun (WGS) entry which is preliminary data.</text>
</comment>
<name>K6WP65_9ACTN</name>
<sequence>MVVPTALAATTSPVVDGLIADGTVRDGQQPDNTKDIYPGLPSDAIMVVTPGTDDVTMTQRIQPIIGTRETVIVNYPESFGPIIAGKSGTLPFLAPTYDASKNVAIAANLDIMQAFHDSGGHPLIVYTGFSQGADALGDAAETASKEGLLDNSIIILVSDPRGPWGIKAWVAGMPLLPQLAGVIGVESNGARNPADTGNTEVKSVIIVGDPVGNFQWVWYRPVSSLAVDLAGFLTIHSGNGPETYANLDELGDPTVYQSADGNTTYEVYDAHHPLALLNAMVYDELGIPYTADDLDRWDRAAEAFYPIQEPTADNAAVEVTKVSDGSSTQSTSTQSTSTQSISTPGTTARSYEVTVPAEVATGQSQSIQNDSAPSGFAPEQTFESSPAETPSTPEPPATTGTGRTDATGSAAGSATGDEGGNVAEESTGQTLNATSEDTSADDSASGDAGGSESNAAATGDGSGSEASADASTADGSTDTGTDSGSAGSSGSAGGTTAD</sequence>
<dbReference type="Gene3D" id="3.40.50.1820">
    <property type="entry name" value="alpha/beta hydrolase"/>
    <property type="match status" value="1"/>
</dbReference>
<dbReference type="InterPro" id="IPR029058">
    <property type="entry name" value="AB_hydrolase_fold"/>
</dbReference>
<dbReference type="SUPFAM" id="SSF53474">
    <property type="entry name" value="alpha/beta-Hydrolases"/>
    <property type="match status" value="1"/>
</dbReference>
<evidence type="ECO:0000256" key="1">
    <source>
        <dbReference type="SAM" id="MobiDB-lite"/>
    </source>
</evidence>
<feature type="region of interest" description="Disordered" evidence="1">
    <location>
        <begin position="319"/>
        <end position="348"/>
    </location>
</feature>
<feature type="compositionally biased region" description="Low complexity" evidence="1">
    <location>
        <begin position="383"/>
        <end position="416"/>
    </location>
</feature>
<accession>K6WP65</accession>
<keyword evidence="3" id="KW-1185">Reference proteome</keyword>
<reference evidence="2 3" key="1">
    <citation type="submission" date="2012-08" db="EMBL/GenBank/DDBJ databases">
        <title>Whole genome shotgun sequence of Gordonia rhizosphera NBRC 16068.</title>
        <authorList>
            <person name="Takarada H."/>
            <person name="Isaki S."/>
            <person name="Hosoyama A."/>
            <person name="Tsuchikane K."/>
            <person name="Katsumata H."/>
            <person name="Baba S."/>
            <person name="Ohji S."/>
            <person name="Yamazaki S."/>
            <person name="Fujita N."/>
        </authorList>
    </citation>
    <scope>NUCLEOTIDE SEQUENCE [LARGE SCALE GENOMIC DNA]</scope>
    <source>
        <strain evidence="2 3">NBRC 16068</strain>
    </source>
</reference>
<dbReference type="EMBL" id="BAHC01000247">
    <property type="protein sequence ID" value="GAB93917.1"/>
    <property type="molecule type" value="Genomic_DNA"/>
</dbReference>
<dbReference type="Proteomes" id="UP000008363">
    <property type="component" value="Unassembled WGS sequence"/>
</dbReference>